<keyword evidence="8" id="KW-0378">Hydrolase</keyword>
<keyword evidence="1" id="KW-0808">Transferase</keyword>
<keyword evidence="6" id="KW-0547">Nucleotide-binding</keyword>
<protein>
    <recommendedName>
        <fullName evidence="11">CRESS-DNA virus Rep endonuclease domain-containing protein</fullName>
    </recommendedName>
</protein>
<dbReference type="GO" id="GO:0004519">
    <property type="term" value="F:endonuclease activity"/>
    <property type="evidence" value="ECO:0007669"/>
    <property type="project" value="UniProtKB-KW"/>
</dbReference>
<sequence>MDKKKTPHLQGYIGFKKAIAFNTIKKLIGERCHIENAKGNDQQNKEYCEKDGDVLCEFGKPQKQHDMTKQIKDAVKRKHEGASPSEMLEEFGGTCIRYKKHIDEQSVEINQHEIKLEMERKMEAATLRYWQQRLVLELPQHTERSVWWYWEEVGNVGKTWMSKWLVVMKNAMRFENGKSADIKHGYNGQDPVVFDLTRSAQDHINYEVIESVKNGIMYSTKYESKMKCYSPPKVIVFANAEPDKSKMSFDRWVVTKIDPIEPDWWSTLDNATMDQMFAVHHEETGEELPEIDMLNPNGYIRIKVNM</sequence>
<keyword evidence="9" id="KW-0190">Covalent protein-DNA linkage</keyword>
<dbReference type="Gene3D" id="3.40.1310.20">
    <property type="match status" value="1"/>
</dbReference>
<keyword evidence="10" id="KW-0238">DNA-binding</keyword>
<dbReference type="InterPro" id="IPR049912">
    <property type="entry name" value="CRESS_DNA_REP"/>
</dbReference>
<evidence type="ECO:0000256" key="3">
    <source>
        <dbReference type="ARBA" id="ARBA00022705"/>
    </source>
</evidence>
<evidence type="ECO:0000313" key="13">
    <source>
        <dbReference type="Proteomes" id="UP000683360"/>
    </source>
</evidence>
<name>A0A8S3S0U8_MYTED</name>
<evidence type="ECO:0000256" key="5">
    <source>
        <dbReference type="ARBA" id="ARBA00022723"/>
    </source>
</evidence>
<dbReference type="GO" id="GO:0006260">
    <property type="term" value="P:DNA replication"/>
    <property type="evidence" value="ECO:0007669"/>
    <property type="project" value="UniProtKB-KW"/>
</dbReference>
<evidence type="ECO:0000256" key="7">
    <source>
        <dbReference type="ARBA" id="ARBA00022759"/>
    </source>
</evidence>
<dbReference type="GO" id="GO:0046872">
    <property type="term" value="F:metal ion binding"/>
    <property type="evidence" value="ECO:0007669"/>
    <property type="project" value="UniProtKB-KW"/>
</dbReference>
<dbReference type="GO" id="GO:0000166">
    <property type="term" value="F:nucleotide binding"/>
    <property type="evidence" value="ECO:0007669"/>
    <property type="project" value="UniProtKB-KW"/>
</dbReference>
<evidence type="ECO:0000256" key="2">
    <source>
        <dbReference type="ARBA" id="ARBA00022695"/>
    </source>
</evidence>
<dbReference type="AlphaFoldDB" id="A0A8S3S0U8"/>
<proteinExistence type="predicted"/>
<dbReference type="PROSITE" id="PS52020">
    <property type="entry name" value="CRESS_DNA_REP"/>
    <property type="match status" value="1"/>
</dbReference>
<keyword evidence="7" id="KW-0255">Endonuclease</keyword>
<evidence type="ECO:0000259" key="11">
    <source>
        <dbReference type="PROSITE" id="PS52020"/>
    </source>
</evidence>
<comment type="caution">
    <text evidence="12">The sequence shown here is derived from an EMBL/GenBank/DDBJ whole genome shotgun (WGS) entry which is preliminary data.</text>
</comment>
<dbReference type="Proteomes" id="UP000683360">
    <property type="component" value="Unassembled WGS sequence"/>
</dbReference>
<dbReference type="OrthoDB" id="1926167at2759"/>
<evidence type="ECO:0000313" key="12">
    <source>
        <dbReference type="EMBL" id="CAG2215486.1"/>
    </source>
</evidence>
<evidence type="ECO:0000256" key="10">
    <source>
        <dbReference type="ARBA" id="ARBA00023125"/>
    </source>
</evidence>
<organism evidence="12 13">
    <name type="scientific">Mytilus edulis</name>
    <name type="common">Blue mussel</name>
    <dbReference type="NCBI Taxonomy" id="6550"/>
    <lineage>
        <taxon>Eukaryota</taxon>
        <taxon>Metazoa</taxon>
        <taxon>Spiralia</taxon>
        <taxon>Lophotrochozoa</taxon>
        <taxon>Mollusca</taxon>
        <taxon>Bivalvia</taxon>
        <taxon>Autobranchia</taxon>
        <taxon>Pteriomorphia</taxon>
        <taxon>Mytilida</taxon>
        <taxon>Mytiloidea</taxon>
        <taxon>Mytilidae</taxon>
        <taxon>Mytilinae</taxon>
        <taxon>Mytilus</taxon>
    </lineage>
</organism>
<dbReference type="GO" id="GO:0016787">
    <property type="term" value="F:hydrolase activity"/>
    <property type="evidence" value="ECO:0007669"/>
    <property type="project" value="UniProtKB-KW"/>
</dbReference>
<evidence type="ECO:0000256" key="8">
    <source>
        <dbReference type="ARBA" id="ARBA00022801"/>
    </source>
</evidence>
<evidence type="ECO:0000256" key="9">
    <source>
        <dbReference type="ARBA" id="ARBA00023124"/>
    </source>
</evidence>
<dbReference type="GO" id="GO:0003677">
    <property type="term" value="F:DNA binding"/>
    <property type="evidence" value="ECO:0007669"/>
    <property type="project" value="UniProtKB-KW"/>
</dbReference>
<accession>A0A8S3S0U8</accession>
<evidence type="ECO:0000256" key="1">
    <source>
        <dbReference type="ARBA" id="ARBA00022679"/>
    </source>
</evidence>
<dbReference type="GO" id="GO:0016779">
    <property type="term" value="F:nucleotidyltransferase activity"/>
    <property type="evidence" value="ECO:0007669"/>
    <property type="project" value="UniProtKB-KW"/>
</dbReference>
<feature type="domain" description="CRESS-DNA virus Rep endonuclease" evidence="11">
    <location>
        <begin position="1"/>
        <end position="61"/>
    </location>
</feature>
<evidence type="ECO:0000256" key="4">
    <source>
        <dbReference type="ARBA" id="ARBA00022722"/>
    </source>
</evidence>
<dbReference type="Pfam" id="PF02407">
    <property type="entry name" value="Viral_Rep"/>
    <property type="match status" value="1"/>
</dbReference>
<keyword evidence="5" id="KW-0479">Metal-binding</keyword>
<evidence type="ECO:0000256" key="6">
    <source>
        <dbReference type="ARBA" id="ARBA00022741"/>
    </source>
</evidence>
<keyword evidence="3" id="KW-0235">DNA replication</keyword>
<keyword evidence="4" id="KW-0540">Nuclease</keyword>
<keyword evidence="13" id="KW-1185">Reference proteome</keyword>
<keyword evidence="2" id="KW-0548">Nucleotidyltransferase</keyword>
<reference evidence="12" key="1">
    <citation type="submission" date="2021-03" db="EMBL/GenBank/DDBJ databases">
        <authorList>
            <person name="Bekaert M."/>
        </authorList>
    </citation>
    <scope>NUCLEOTIDE SEQUENCE</scope>
</reference>
<dbReference type="EMBL" id="CAJPWZ010001444">
    <property type="protein sequence ID" value="CAG2215486.1"/>
    <property type="molecule type" value="Genomic_DNA"/>
</dbReference>
<gene>
    <name evidence="12" type="ORF">MEDL_29257</name>
</gene>